<feature type="transmembrane region" description="Helical" evidence="2">
    <location>
        <begin position="258"/>
        <end position="279"/>
    </location>
</feature>
<comment type="caution">
    <text evidence="3">The sequence shown here is derived from an EMBL/GenBank/DDBJ whole genome shotgun (WGS) entry which is preliminary data.</text>
</comment>
<sequence length="362" mass="39983">MAFPTPVGGASLPADFAPSVLFAILYGCLLPVMFWRAFQRRSWNLVVIGCIGFSIERVVVFALRASMANNDRRRHLAGLLTYTQVTFANGFLTIVQDLFKLVRCIMVNASYGTNTAFQAPAVAGARRAASRPIAPPASKSARLFGTSPATYEEIIEMNPISEVIKEGAPYIEDHPRRRFWARRFGDAGALLFFAALIPGIVAHAHFGKDLRAGRNADKVMTLRYLSTAVALALVIVVIATVVWANMFMDRVSRPATRLILAISLCMLTVCTYRLSVMFNRSDSLVSTAPDALNSKSDKALFYLFHIAPEWLAIGLLFGYNVREICGTGPFGDWRHRDENEEERAKREQKEAARAEADVANAA</sequence>
<feature type="transmembrane region" description="Helical" evidence="2">
    <location>
        <begin position="224"/>
        <end position="246"/>
    </location>
</feature>
<proteinExistence type="predicted"/>
<organism evidence="3 4">
    <name type="scientific">Hohenbuehelia grisea</name>
    <dbReference type="NCBI Taxonomy" id="104357"/>
    <lineage>
        <taxon>Eukaryota</taxon>
        <taxon>Fungi</taxon>
        <taxon>Dikarya</taxon>
        <taxon>Basidiomycota</taxon>
        <taxon>Agaricomycotina</taxon>
        <taxon>Agaricomycetes</taxon>
        <taxon>Agaricomycetidae</taxon>
        <taxon>Agaricales</taxon>
        <taxon>Pleurotineae</taxon>
        <taxon>Pleurotaceae</taxon>
        <taxon>Hohenbuehelia</taxon>
    </lineage>
</organism>
<feature type="transmembrane region" description="Helical" evidence="2">
    <location>
        <begin position="184"/>
        <end position="204"/>
    </location>
</feature>
<evidence type="ECO:0000256" key="2">
    <source>
        <dbReference type="SAM" id="Phobius"/>
    </source>
</evidence>
<keyword evidence="2" id="KW-0812">Transmembrane</keyword>
<feature type="transmembrane region" description="Helical" evidence="2">
    <location>
        <begin position="20"/>
        <end position="38"/>
    </location>
</feature>
<evidence type="ECO:0000256" key="1">
    <source>
        <dbReference type="SAM" id="MobiDB-lite"/>
    </source>
</evidence>
<evidence type="ECO:0000313" key="3">
    <source>
        <dbReference type="EMBL" id="KAL0956338.1"/>
    </source>
</evidence>
<feature type="region of interest" description="Disordered" evidence="1">
    <location>
        <begin position="335"/>
        <end position="362"/>
    </location>
</feature>
<evidence type="ECO:0000313" key="4">
    <source>
        <dbReference type="Proteomes" id="UP001556367"/>
    </source>
</evidence>
<feature type="transmembrane region" description="Helical" evidence="2">
    <location>
        <begin position="299"/>
        <end position="319"/>
    </location>
</feature>
<dbReference type="Proteomes" id="UP001556367">
    <property type="component" value="Unassembled WGS sequence"/>
</dbReference>
<protein>
    <submittedName>
        <fullName evidence="3">Uncharacterized protein</fullName>
    </submittedName>
</protein>
<keyword evidence="2" id="KW-1133">Transmembrane helix</keyword>
<feature type="compositionally biased region" description="Basic and acidic residues" evidence="1">
    <location>
        <begin position="335"/>
        <end position="356"/>
    </location>
</feature>
<keyword evidence="2" id="KW-0472">Membrane</keyword>
<keyword evidence="4" id="KW-1185">Reference proteome</keyword>
<accession>A0ABR3JLR9</accession>
<reference evidence="4" key="1">
    <citation type="submission" date="2024-06" db="EMBL/GenBank/DDBJ databases">
        <title>Multi-omics analyses provide insights into the biosynthesis of the anticancer antibiotic pleurotin in Hohenbuehelia grisea.</title>
        <authorList>
            <person name="Weaver J.A."/>
            <person name="Alberti F."/>
        </authorList>
    </citation>
    <scope>NUCLEOTIDE SEQUENCE [LARGE SCALE GENOMIC DNA]</scope>
    <source>
        <strain evidence="4">T-177</strain>
    </source>
</reference>
<feature type="transmembrane region" description="Helical" evidence="2">
    <location>
        <begin position="45"/>
        <end position="63"/>
    </location>
</feature>
<gene>
    <name evidence="3" type="ORF">HGRIS_002487</name>
</gene>
<dbReference type="EMBL" id="JASNQZ010000006">
    <property type="protein sequence ID" value="KAL0956338.1"/>
    <property type="molecule type" value="Genomic_DNA"/>
</dbReference>
<name>A0ABR3JLR9_9AGAR</name>
<feature type="transmembrane region" description="Helical" evidence="2">
    <location>
        <begin position="75"/>
        <end position="95"/>
    </location>
</feature>